<dbReference type="GO" id="GO:0005739">
    <property type="term" value="C:mitochondrion"/>
    <property type="evidence" value="ECO:0007669"/>
    <property type="project" value="TreeGrafter"/>
</dbReference>
<dbReference type="GO" id="GO:0009450">
    <property type="term" value="P:gamma-aminobutyric acid catabolic process"/>
    <property type="evidence" value="ECO:0007669"/>
    <property type="project" value="TreeGrafter"/>
</dbReference>
<dbReference type="OrthoDB" id="5419315at2759"/>
<dbReference type="AlphaFoldDB" id="A0A6A1Q635"/>
<dbReference type="EMBL" id="SGJD01000934">
    <property type="protein sequence ID" value="KAB0402825.1"/>
    <property type="molecule type" value="Genomic_DNA"/>
</dbReference>
<dbReference type="InterPro" id="IPR005814">
    <property type="entry name" value="Aminotrans_3"/>
</dbReference>
<dbReference type="InterPro" id="IPR015421">
    <property type="entry name" value="PyrdxlP-dep_Trfase_major"/>
</dbReference>
<protein>
    <submittedName>
        <fullName evidence="8">Uncharacterized protein</fullName>
    </submittedName>
</protein>
<dbReference type="GO" id="GO:0030170">
    <property type="term" value="F:pyridoxal phosphate binding"/>
    <property type="evidence" value="ECO:0007669"/>
    <property type="project" value="InterPro"/>
</dbReference>
<evidence type="ECO:0000256" key="5">
    <source>
        <dbReference type="ARBA" id="ARBA00022898"/>
    </source>
</evidence>
<comment type="caution">
    <text evidence="8">The sequence shown here is derived from an EMBL/GenBank/DDBJ whole genome shotgun (WGS) entry which is preliminary data.</text>
</comment>
<reference evidence="8 9" key="1">
    <citation type="journal article" date="2019" name="PLoS ONE">
        <title>Genomic analyses reveal an absence of contemporary introgressive admixture between fin whales and blue whales, despite known hybrids.</title>
        <authorList>
            <person name="Westbury M.V."/>
            <person name="Petersen B."/>
            <person name="Lorenzen E.D."/>
        </authorList>
    </citation>
    <scope>NUCLEOTIDE SEQUENCE [LARGE SCALE GENOMIC DNA]</scope>
    <source>
        <strain evidence="8">FinWhale-01</strain>
    </source>
</reference>
<name>A0A6A1Q635_BALPH</name>
<dbReference type="Proteomes" id="UP000437017">
    <property type="component" value="Unassembled WGS sequence"/>
</dbReference>
<dbReference type="PANTHER" id="PTHR43206">
    <property type="entry name" value="AMINOTRANSFERASE"/>
    <property type="match status" value="1"/>
</dbReference>
<comment type="cofactor">
    <cofactor evidence="1">
        <name>pyridoxal 5'-phosphate</name>
        <dbReference type="ChEBI" id="CHEBI:597326"/>
    </cofactor>
</comment>
<comment type="similarity">
    <text evidence="2 6">Belongs to the class-III pyridoxal-phosphate-dependent aminotransferase family.</text>
</comment>
<proteinExistence type="inferred from homology"/>
<evidence type="ECO:0000256" key="3">
    <source>
        <dbReference type="ARBA" id="ARBA00022576"/>
    </source>
</evidence>
<dbReference type="Pfam" id="PF00202">
    <property type="entry name" value="Aminotran_3"/>
    <property type="match status" value="2"/>
</dbReference>
<keyword evidence="9" id="KW-1185">Reference proteome</keyword>
<keyword evidence="3" id="KW-0032">Aminotransferase</keyword>
<dbReference type="Gene3D" id="3.40.640.10">
    <property type="entry name" value="Type I PLP-dependent aspartate aminotransferase-like (Major domain)"/>
    <property type="match status" value="2"/>
</dbReference>
<evidence type="ECO:0000256" key="2">
    <source>
        <dbReference type="ARBA" id="ARBA00008954"/>
    </source>
</evidence>
<feature type="region of interest" description="Disordered" evidence="7">
    <location>
        <begin position="285"/>
        <end position="308"/>
    </location>
</feature>
<sequence>VEHIRSEKHRWWAGAGSGEEVTAGLLAVLQSTFINRPALGILPPENFVEKLRESLLSVSLWGQLAPVRTHLCPSPRWPAALISRRLEQQGRKGLRPIMIKDGILGPFGASRPPSQSDCFRNCIPVSLPASHSLQGPMCSPCRGPAPAGGVGSPQLFPSPQVAPKGMSQLITMACGSCSNENAFKTIFMWYRSKERGQSGFSKEELETCMINQAPGCPDYSILSFMGAFHGRTMGCLATTHSKAIHKIDIPSFDWPIAPFPRLKYPLEEFVKENQQEEARCLEEVTPRSSPHLPLNPSPQDLAPGKRNTQRVYPGTRVALPGWDGGTGALRFPKFHPYRIFNTWLGDPSKNLLLAEVINIIKREDLLNNAAHAGKARYPQLISRVRGRGTFCSFDTPDESIRNKLISIARNKEENVTRELSLYIYSFDDVRREGEQKEGAAELAFKVGREGGKRRAGELADEREREGRLDGDHHAHLFLNIFSDILADF</sequence>
<organism evidence="8 9">
    <name type="scientific">Balaenoptera physalus</name>
    <name type="common">Fin whale</name>
    <name type="synonym">Balaena physalus</name>
    <dbReference type="NCBI Taxonomy" id="9770"/>
    <lineage>
        <taxon>Eukaryota</taxon>
        <taxon>Metazoa</taxon>
        <taxon>Chordata</taxon>
        <taxon>Craniata</taxon>
        <taxon>Vertebrata</taxon>
        <taxon>Euteleostomi</taxon>
        <taxon>Mammalia</taxon>
        <taxon>Eutheria</taxon>
        <taxon>Laurasiatheria</taxon>
        <taxon>Artiodactyla</taxon>
        <taxon>Whippomorpha</taxon>
        <taxon>Cetacea</taxon>
        <taxon>Mysticeti</taxon>
        <taxon>Balaenopteridae</taxon>
        <taxon>Balaenoptera</taxon>
    </lineage>
</organism>
<feature type="non-terminal residue" evidence="8">
    <location>
        <position position="1"/>
    </location>
</feature>
<dbReference type="PANTHER" id="PTHR43206:SF1">
    <property type="entry name" value="4-AMINOBUTYRATE AMINOTRANSFERASE, MITOCHONDRIAL"/>
    <property type="match status" value="1"/>
</dbReference>
<dbReference type="Gene3D" id="3.90.1150.10">
    <property type="entry name" value="Aspartate Aminotransferase, domain 1"/>
    <property type="match status" value="1"/>
</dbReference>
<dbReference type="InterPro" id="IPR015424">
    <property type="entry name" value="PyrdxlP-dep_Trfase"/>
</dbReference>
<keyword evidence="5 6" id="KW-0663">Pyridoxal phosphate</keyword>
<feature type="non-terminal residue" evidence="8">
    <location>
        <position position="488"/>
    </location>
</feature>
<evidence type="ECO:0000313" key="9">
    <source>
        <dbReference type="Proteomes" id="UP000437017"/>
    </source>
</evidence>
<accession>A0A6A1Q635</accession>
<dbReference type="InterPro" id="IPR015422">
    <property type="entry name" value="PyrdxlP-dep_Trfase_small"/>
</dbReference>
<evidence type="ECO:0000313" key="8">
    <source>
        <dbReference type="EMBL" id="KAB0402825.1"/>
    </source>
</evidence>
<evidence type="ECO:0000256" key="1">
    <source>
        <dbReference type="ARBA" id="ARBA00001933"/>
    </source>
</evidence>
<evidence type="ECO:0000256" key="7">
    <source>
        <dbReference type="SAM" id="MobiDB-lite"/>
    </source>
</evidence>
<dbReference type="SUPFAM" id="SSF53383">
    <property type="entry name" value="PLP-dependent transferases"/>
    <property type="match status" value="1"/>
</dbReference>
<evidence type="ECO:0000256" key="4">
    <source>
        <dbReference type="ARBA" id="ARBA00022679"/>
    </source>
</evidence>
<keyword evidence="4" id="KW-0808">Transferase</keyword>
<gene>
    <name evidence="8" type="ORF">E2I00_020135</name>
</gene>
<evidence type="ECO:0000256" key="6">
    <source>
        <dbReference type="RuleBase" id="RU003560"/>
    </source>
</evidence>
<dbReference type="GO" id="GO:0008483">
    <property type="term" value="F:transaminase activity"/>
    <property type="evidence" value="ECO:0007669"/>
    <property type="project" value="UniProtKB-KW"/>
</dbReference>